<dbReference type="GO" id="GO:0003729">
    <property type="term" value="F:mRNA binding"/>
    <property type="evidence" value="ECO:0007669"/>
    <property type="project" value="UniProtKB-ARBA"/>
</dbReference>
<accession>A0A8J5HAS6</accession>
<dbReference type="GO" id="GO:0005739">
    <property type="term" value="C:mitochondrion"/>
    <property type="evidence" value="ECO:0007669"/>
    <property type="project" value="TreeGrafter"/>
</dbReference>
<dbReference type="EMBL" id="JACMSC010000006">
    <property type="protein sequence ID" value="KAG6518542.1"/>
    <property type="molecule type" value="Genomic_DNA"/>
</dbReference>
<dbReference type="Pfam" id="PF17921">
    <property type="entry name" value="Integrase_H2C2"/>
    <property type="match status" value="1"/>
</dbReference>
<evidence type="ECO:0000256" key="2">
    <source>
        <dbReference type="ARBA" id="ARBA00022679"/>
    </source>
</evidence>
<dbReference type="CDD" id="cd00303">
    <property type="entry name" value="retropepsin_like"/>
    <property type="match status" value="1"/>
</dbReference>
<dbReference type="InterPro" id="IPR005162">
    <property type="entry name" value="Retrotrans_gag_dom"/>
</dbReference>
<name>A0A8J5HAS6_ZINOF</name>
<dbReference type="InterPro" id="IPR043502">
    <property type="entry name" value="DNA/RNA_pol_sf"/>
</dbReference>
<dbReference type="InterPro" id="IPR023780">
    <property type="entry name" value="Chromo_domain"/>
</dbReference>
<dbReference type="InterPro" id="IPR002885">
    <property type="entry name" value="PPR_rpt"/>
</dbReference>
<dbReference type="InterPro" id="IPR021109">
    <property type="entry name" value="Peptidase_aspartic_dom_sf"/>
</dbReference>
<protein>
    <recommendedName>
        <fullName evidence="10">Chromo domain-containing protein</fullName>
    </recommendedName>
</protein>
<dbReference type="PROSITE" id="PS50013">
    <property type="entry name" value="CHROMO_2"/>
    <property type="match status" value="1"/>
</dbReference>
<dbReference type="Gene3D" id="1.10.340.70">
    <property type="match status" value="1"/>
</dbReference>
<dbReference type="SUPFAM" id="SSF56672">
    <property type="entry name" value="DNA/RNA polymerases"/>
    <property type="match status" value="1"/>
</dbReference>
<evidence type="ECO:0000259" key="10">
    <source>
        <dbReference type="PROSITE" id="PS50013"/>
    </source>
</evidence>
<dbReference type="Gene3D" id="2.40.50.40">
    <property type="match status" value="1"/>
</dbReference>
<dbReference type="InterPro" id="IPR041588">
    <property type="entry name" value="Integrase_H2C2"/>
</dbReference>
<feature type="region of interest" description="Disordered" evidence="9">
    <location>
        <begin position="148"/>
        <end position="187"/>
    </location>
</feature>
<dbReference type="PANTHER" id="PTHR45717:SF15">
    <property type="entry name" value="AGL218WP"/>
    <property type="match status" value="1"/>
</dbReference>
<feature type="compositionally biased region" description="Polar residues" evidence="9">
    <location>
        <begin position="298"/>
        <end position="307"/>
    </location>
</feature>
<evidence type="ECO:0000256" key="4">
    <source>
        <dbReference type="ARBA" id="ARBA00022722"/>
    </source>
</evidence>
<evidence type="ECO:0000256" key="1">
    <source>
        <dbReference type="ARBA" id="ARBA00007626"/>
    </source>
</evidence>
<evidence type="ECO:0000256" key="6">
    <source>
        <dbReference type="ARBA" id="ARBA00022759"/>
    </source>
</evidence>
<proteinExistence type="inferred from homology"/>
<dbReference type="Gene3D" id="1.25.40.10">
    <property type="entry name" value="Tetratricopeptide repeat domain"/>
    <property type="match status" value="2"/>
</dbReference>
<dbReference type="GO" id="GO:0016787">
    <property type="term" value="F:hydrolase activity"/>
    <property type="evidence" value="ECO:0007669"/>
    <property type="project" value="UniProtKB-KW"/>
</dbReference>
<dbReference type="InterPro" id="IPR041373">
    <property type="entry name" value="RT_RNaseH"/>
</dbReference>
<sequence>MAKRRIPLLNRVLVAKAVPPSEARAVLLLPEKITKCDYGVVVGTEVCDKNGNLNPVKNDYSLLLSKDHGWTELKLRDKRSGSRPVTRFYTWDHINLVSEPIMGDMDPITSKLDDFMEKLTSHRQVFMEQIISRQQRLEEQIAEISRTIQDARRRPLPTADNPTSAEYDPSRGSGVRPELPTSGTMASDYSKMEFPNYSGEGDPLSWVKRGSQLWFDQVEQEEPEMTWKQFRDCCHICFGPPLKLANLKQTGSVEDYQRQFQSLLARTSDLRPRQQVDLFTAGLVEDLRGRPLRTNWGGITSKFNPSNGGPPVAKTRALGDNSKGTSPTSFFKRLSRAEMAERRAKGLCFNCDKSYSTGHKCKRLFWIEVPDDDSEGEEEGETHPEISLHAISGEAHNFVREGLVLDLKVEIQKRPGLKVCVANGERVPSLGLYKSEPLQVGKDTFSVDLYMLPLGFDMVLGVKWLRTLGPIIWEFRSLMMKFVRPMVWSPVGIEARHSHDMQRGIHGKQLESFLEDYDDLFQESAGLPPPRNCDHRITLLPGSTPVVFSLPNFSEEFVVECDASGSGFGAVLQQLEHPIAFFSRKIAEHHLKLAAYERELIGLAKAVIPWRPYLWGRHFLIQTHHYSLKYLLEQRITTSPQPHWISKLMGFDFRVEFKAGHLNRVADALSHCHEEELIIMALSIPCVEIFDKIRSEVNSNSELFGLLRLVQSGEEGPEWETQDDLIFYKGWVFLPVKSPLLPTVIAVFHEAGHEGIQKTLHRLRADFYWPSMKWDILTFTILRSRLNRGTREYLVHWAGFSIEDATWEPAGKFLSVYPTFELEDKLNIEEGSDDSMSNCIGFPTLSETVGSSTLKHGERLYSEGSNINSSSIQLKSYTRRPISLKPVLWSRYLSSKAGANSGDKEDDLEDGFSDLEVPLESVDSVDGSCKEDDEELISEGELSEEYDESAVSSLDLVDVEATEGGAKKERLRLSHSPIFQIIMDTPRNSLTRTLDKYVEEGKSLGRDEISLAVYNLRKRRVYPMALQFVEWLEASKKIELVERDYASHLDLIAKVNGLQKAEKYIDKIPECFRNEVVYGALLSNYVAAVNVKKAEEVFDKIRDLHLPITAFACNQLLLLYKRVARKKIADVLFMMEKENIKPTLFTYKILVDVKGTFCDISGIEQIMELMKSESVEPDLMIKSSVAKAYVLAGLKEKAEAALKEIESYGIQENRYICKVLLPLYAALGKADNVARIWKVCDTKPYLGECIAAIVAWGKLGQIEKAEEVFEKMVKTWNFSSKYYGAMLKVYANHKLLAKGKELVNRMSESRYRNGPLNWSALVKFYVESGEVEKADLVLHEAFHQSKIRPLYGSFITVMNQYAKRGDIHNAEKIFHMLKQFGYASRVKQYQSLLQTYVNAKTPAYGFLERMKADNMLPNKAMSAQLMANDALRKSLILKLLD</sequence>
<dbReference type="Proteomes" id="UP000734854">
    <property type="component" value="Unassembled WGS sequence"/>
</dbReference>
<dbReference type="SUPFAM" id="SSF54160">
    <property type="entry name" value="Chromo domain-like"/>
    <property type="match status" value="1"/>
</dbReference>
<dbReference type="Pfam" id="PF00385">
    <property type="entry name" value="Chromo"/>
    <property type="match status" value="1"/>
</dbReference>
<dbReference type="CDD" id="cd00024">
    <property type="entry name" value="CD_CSD"/>
    <property type="match status" value="1"/>
</dbReference>
<dbReference type="GO" id="GO:0003964">
    <property type="term" value="F:RNA-directed DNA polymerase activity"/>
    <property type="evidence" value="ECO:0007669"/>
    <property type="project" value="UniProtKB-KW"/>
</dbReference>
<comment type="similarity">
    <text evidence="1">Belongs to the PPR family. P subfamily.</text>
</comment>
<keyword evidence="5" id="KW-0677">Repeat</keyword>
<feature type="domain" description="Chromo" evidence="10">
    <location>
        <begin position="776"/>
        <end position="809"/>
    </location>
</feature>
<dbReference type="InterPro" id="IPR000953">
    <property type="entry name" value="Chromo/chromo_shadow_dom"/>
</dbReference>
<evidence type="ECO:0000313" key="12">
    <source>
        <dbReference type="Proteomes" id="UP000734854"/>
    </source>
</evidence>
<keyword evidence="6" id="KW-0255">Endonuclease</keyword>
<dbReference type="CDD" id="cd09274">
    <property type="entry name" value="RNase_HI_RT_Ty3"/>
    <property type="match status" value="1"/>
</dbReference>
<feature type="region of interest" description="Disordered" evidence="9">
    <location>
        <begin position="298"/>
        <end position="327"/>
    </location>
</feature>
<dbReference type="InterPro" id="IPR011990">
    <property type="entry name" value="TPR-like_helical_dom_sf"/>
</dbReference>
<dbReference type="Gene3D" id="2.40.70.10">
    <property type="entry name" value="Acid Proteases"/>
    <property type="match status" value="1"/>
</dbReference>
<reference evidence="11 12" key="1">
    <citation type="submission" date="2020-08" db="EMBL/GenBank/DDBJ databases">
        <title>Plant Genome Project.</title>
        <authorList>
            <person name="Zhang R.-G."/>
        </authorList>
    </citation>
    <scope>NUCLEOTIDE SEQUENCE [LARGE SCALE GENOMIC DNA]</scope>
    <source>
        <tissue evidence="11">Rhizome</tissue>
    </source>
</reference>
<dbReference type="GO" id="GO:0004519">
    <property type="term" value="F:endonuclease activity"/>
    <property type="evidence" value="ECO:0007669"/>
    <property type="project" value="UniProtKB-KW"/>
</dbReference>
<dbReference type="Pfam" id="PF03732">
    <property type="entry name" value="Retrotrans_gag"/>
    <property type="match status" value="1"/>
</dbReference>
<dbReference type="Pfam" id="PF17917">
    <property type="entry name" value="RT_RNaseH"/>
    <property type="match status" value="1"/>
</dbReference>
<dbReference type="Pfam" id="PF01535">
    <property type="entry name" value="PPR"/>
    <property type="match status" value="3"/>
</dbReference>
<dbReference type="Pfam" id="PF13812">
    <property type="entry name" value="PPR_3"/>
    <property type="match status" value="1"/>
</dbReference>
<comment type="caution">
    <text evidence="11">The sequence shown here is derived from an EMBL/GenBank/DDBJ whole genome shotgun (WGS) entry which is preliminary data.</text>
</comment>
<keyword evidence="2" id="KW-0808">Transferase</keyword>
<gene>
    <name evidence="11" type="ORF">ZIOFF_022021</name>
</gene>
<keyword evidence="4" id="KW-0540">Nuclease</keyword>
<dbReference type="PANTHER" id="PTHR45717">
    <property type="entry name" value="OS12G0527900 PROTEIN"/>
    <property type="match status" value="1"/>
</dbReference>
<dbReference type="SMART" id="SM00298">
    <property type="entry name" value="CHROMO"/>
    <property type="match status" value="1"/>
</dbReference>
<keyword evidence="3" id="KW-0548">Nucleotidyltransferase</keyword>
<evidence type="ECO:0000313" key="11">
    <source>
        <dbReference type="EMBL" id="KAG6518542.1"/>
    </source>
</evidence>
<evidence type="ECO:0000256" key="3">
    <source>
        <dbReference type="ARBA" id="ARBA00022695"/>
    </source>
</evidence>
<organism evidence="11 12">
    <name type="scientific">Zingiber officinale</name>
    <name type="common">Ginger</name>
    <name type="synonym">Amomum zingiber</name>
    <dbReference type="NCBI Taxonomy" id="94328"/>
    <lineage>
        <taxon>Eukaryota</taxon>
        <taxon>Viridiplantae</taxon>
        <taxon>Streptophyta</taxon>
        <taxon>Embryophyta</taxon>
        <taxon>Tracheophyta</taxon>
        <taxon>Spermatophyta</taxon>
        <taxon>Magnoliopsida</taxon>
        <taxon>Liliopsida</taxon>
        <taxon>Zingiberales</taxon>
        <taxon>Zingiberaceae</taxon>
        <taxon>Zingiber</taxon>
    </lineage>
</organism>
<keyword evidence="7" id="KW-0378">Hydrolase</keyword>
<evidence type="ECO:0000256" key="8">
    <source>
        <dbReference type="ARBA" id="ARBA00022918"/>
    </source>
</evidence>
<evidence type="ECO:0000256" key="7">
    <source>
        <dbReference type="ARBA" id="ARBA00022801"/>
    </source>
</evidence>
<evidence type="ECO:0000256" key="9">
    <source>
        <dbReference type="SAM" id="MobiDB-lite"/>
    </source>
</evidence>
<keyword evidence="8" id="KW-0695">RNA-directed DNA polymerase</keyword>
<evidence type="ECO:0000256" key="5">
    <source>
        <dbReference type="ARBA" id="ARBA00022737"/>
    </source>
</evidence>
<keyword evidence="12" id="KW-1185">Reference proteome</keyword>
<dbReference type="InterPro" id="IPR016197">
    <property type="entry name" value="Chromo-like_dom_sf"/>
</dbReference>